<evidence type="ECO:0000313" key="4">
    <source>
        <dbReference type="Proteomes" id="UP000800097"/>
    </source>
</evidence>
<evidence type="ECO:0000313" key="3">
    <source>
        <dbReference type="EMBL" id="KAF2275454.1"/>
    </source>
</evidence>
<keyword evidence="2" id="KW-0812">Transmembrane</keyword>
<evidence type="ECO:0000256" key="1">
    <source>
        <dbReference type="SAM" id="MobiDB-lite"/>
    </source>
</evidence>
<dbReference type="OrthoDB" id="201504at2759"/>
<dbReference type="PANTHER" id="PTHR32251">
    <property type="entry name" value="3-OXO-5-ALPHA-STEROID 4-DEHYDROGENASE"/>
    <property type="match status" value="1"/>
</dbReference>
<feature type="transmembrane region" description="Helical" evidence="2">
    <location>
        <begin position="162"/>
        <end position="188"/>
    </location>
</feature>
<proteinExistence type="predicted"/>
<protein>
    <submittedName>
        <fullName evidence="3">DUF1295-domain-containing protein</fullName>
    </submittedName>
</protein>
<keyword evidence="2" id="KW-0472">Membrane</keyword>
<sequence>MLIPTLSTTLPVVKSLPECASFSQTVSPYIPQLYNLPHQLLAHYNDVPALKHLYLTTNPLITAFAFANFILAPTALIAGEVNNNYSQVDRVWSIIPVLFNCHYALWAHLNGLPTTRLDHVMALTILWGARLTFNYWRKGGYQIGSEDYRWVVVRKYAGRWMFLFNVIFISFAQSLLLFLITTPTYILLLTSLVPSSPQTSNLDTYDSIFSKLIFSLIILETLADQSQWSFHRAKSHYQRHARVDPKYNYTRDQLDLGFNTAGLFAISRHPNFLAEQAIWVSLYQWACCASYTWVNWTVAGAAGYLALFQGSTAFTEMITRGKYPMYAVYQRRVGKFLPWGRTRGMGEPLNKEEKRVLEEAERKIEAQRQREKESEGGKVGKGNGKERRK</sequence>
<gene>
    <name evidence="3" type="ORF">EI97DRAFT_451016</name>
</gene>
<dbReference type="GeneID" id="54553493"/>
<dbReference type="Pfam" id="PF06966">
    <property type="entry name" value="DUF1295"/>
    <property type="match status" value="1"/>
</dbReference>
<reference evidence="3" key="1">
    <citation type="journal article" date="2020" name="Stud. Mycol.">
        <title>101 Dothideomycetes genomes: a test case for predicting lifestyles and emergence of pathogens.</title>
        <authorList>
            <person name="Haridas S."/>
            <person name="Albert R."/>
            <person name="Binder M."/>
            <person name="Bloem J."/>
            <person name="Labutti K."/>
            <person name="Salamov A."/>
            <person name="Andreopoulos B."/>
            <person name="Baker S."/>
            <person name="Barry K."/>
            <person name="Bills G."/>
            <person name="Bluhm B."/>
            <person name="Cannon C."/>
            <person name="Castanera R."/>
            <person name="Culley D."/>
            <person name="Daum C."/>
            <person name="Ezra D."/>
            <person name="Gonzalez J."/>
            <person name="Henrissat B."/>
            <person name="Kuo A."/>
            <person name="Liang C."/>
            <person name="Lipzen A."/>
            <person name="Lutzoni F."/>
            <person name="Magnuson J."/>
            <person name="Mondo S."/>
            <person name="Nolan M."/>
            <person name="Ohm R."/>
            <person name="Pangilinan J."/>
            <person name="Park H.-J."/>
            <person name="Ramirez L."/>
            <person name="Alfaro M."/>
            <person name="Sun H."/>
            <person name="Tritt A."/>
            <person name="Yoshinaga Y."/>
            <person name="Zwiers L.-H."/>
            <person name="Turgeon B."/>
            <person name="Goodwin S."/>
            <person name="Spatafora J."/>
            <person name="Crous P."/>
            <person name="Grigoriev I."/>
        </authorList>
    </citation>
    <scope>NUCLEOTIDE SEQUENCE</scope>
    <source>
        <strain evidence="3">CBS 379.55</strain>
    </source>
</reference>
<feature type="transmembrane region" description="Helical" evidence="2">
    <location>
        <begin position="60"/>
        <end position="79"/>
    </location>
</feature>
<dbReference type="Gene3D" id="1.20.120.1630">
    <property type="match status" value="1"/>
</dbReference>
<dbReference type="GO" id="GO:0016020">
    <property type="term" value="C:membrane"/>
    <property type="evidence" value="ECO:0007669"/>
    <property type="project" value="TreeGrafter"/>
</dbReference>
<accession>A0A6A6JGY6</accession>
<keyword evidence="4" id="KW-1185">Reference proteome</keyword>
<feature type="region of interest" description="Disordered" evidence="1">
    <location>
        <begin position="348"/>
        <end position="389"/>
    </location>
</feature>
<evidence type="ECO:0000256" key="2">
    <source>
        <dbReference type="SAM" id="Phobius"/>
    </source>
</evidence>
<dbReference type="Proteomes" id="UP000800097">
    <property type="component" value="Unassembled WGS sequence"/>
</dbReference>
<dbReference type="RefSeq" id="XP_033652993.1">
    <property type="nucleotide sequence ID" value="XM_033800318.1"/>
</dbReference>
<name>A0A6A6JGY6_WESOR</name>
<dbReference type="InterPro" id="IPR010721">
    <property type="entry name" value="UstE-like"/>
</dbReference>
<keyword evidence="2" id="KW-1133">Transmembrane helix</keyword>
<dbReference type="PANTHER" id="PTHR32251:SF23">
    <property type="entry name" value="3-OXO-5-ALPHA-STEROID 4-DEHYDROGENASE (DUF1295)"/>
    <property type="match status" value="1"/>
</dbReference>
<dbReference type="AlphaFoldDB" id="A0A6A6JGY6"/>
<dbReference type="EMBL" id="ML986497">
    <property type="protein sequence ID" value="KAF2275454.1"/>
    <property type="molecule type" value="Genomic_DNA"/>
</dbReference>
<organism evidence="3 4">
    <name type="scientific">Westerdykella ornata</name>
    <dbReference type="NCBI Taxonomy" id="318751"/>
    <lineage>
        <taxon>Eukaryota</taxon>
        <taxon>Fungi</taxon>
        <taxon>Dikarya</taxon>
        <taxon>Ascomycota</taxon>
        <taxon>Pezizomycotina</taxon>
        <taxon>Dothideomycetes</taxon>
        <taxon>Pleosporomycetidae</taxon>
        <taxon>Pleosporales</taxon>
        <taxon>Sporormiaceae</taxon>
        <taxon>Westerdykella</taxon>
    </lineage>
</organism>
<feature type="compositionally biased region" description="Basic and acidic residues" evidence="1">
    <location>
        <begin position="349"/>
        <end position="378"/>
    </location>
</feature>